<evidence type="ECO:0000313" key="1">
    <source>
        <dbReference type="EMBL" id="KAK5944545.1"/>
    </source>
</evidence>
<accession>A0ABR0RVD3</accession>
<evidence type="ECO:0000313" key="2">
    <source>
        <dbReference type="Proteomes" id="UP001334248"/>
    </source>
</evidence>
<proteinExistence type="predicted"/>
<organism evidence="1 2">
    <name type="scientific">Knufia obscura</name>
    <dbReference type="NCBI Taxonomy" id="1635080"/>
    <lineage>
        <taxon>Eukaryota</taxon>
        <taxon>Fungi</taxon>
        <taxon>Dikarya</taxon>
        <taxon>Ascomycota</taxon>
        <taxon>Pezizomycotina</taxon>
        <taxon>Eurotiomycetes</taxon>
        <taxon>Chaetothyriomycetidae</taxon>
        <taxon>Chaetothyriales</taxon>
        <taxon>Trichomeriaceae</taxon>
        <taxon>Knufia</taxon>
    </lineage>
</organism>
<gene>
    <name evidence="1" type="ORF">PMZ80_003827</name>
</gene>
<dbReference type="Proteomes" id="UP001334248">
    <property type="component" value="Unassembled WGS sequence"/>
</dbReference>
<comment type="caution">
    <text evidence="1">The sequence shown here is derived from an EMBL/GenBank/DDBJ whole genome shotgun (WGS) entry which is preliminary data.</text>
</comment>
<dbReference type="GeneID" id="89997276"/>
<dbReference type="RefSeq" id="XP_064732635.1">
    <property type="nucleotide sequence ID" value="XM_064872255.1"/>
</dbReference>
<keyword evidence="2" id="KW-1185">Reference proteome</keyword>
<protein>
    <submittedName>
        <fullName evidence="1">Uncharacterized protein</fullName>
    </submittedName>
</protein>
<name>A0ABR0RVD3_9EURO</name>
<sequence length="293" mass="33681">MQRQLGAQMVKQRSLQSQLRKMKASEIPSDMGLLPETLLMPTLRYRPSLFSSQFKKRLRLEWASFTQPFADLARFFYLTWWTAKKNPIDGKKPKTPLLLRDRYVIAQDLHRRLYTAIANDDSETIEKIACTGLKRQLQIRFDQRKAQKLPKEDLKIEYTGFNSPKMPWLIHALIPGPFKGVQIVADRYAALPVGEDASLRQIFARIRSVQTLDKNDGRGPRRVPKTEIVVFQQMKIDGVEDDWMIWGTTEPTMGAKLDEFLDAKQNSGQETAWSRMKDTLTGVATKQGQNPGL</sequence>
<dbReference type="EMBL" id="JAVHJV010000003">
    <property type="protein sequence ID" value="KAK5944545.1"/>
    <property type="molecule type" value="Genomic_DNA"/>
</dbReference>
<reference evidence="1 2" key="1">
    <citation type="journal article" date="2023" name="Res Sq">
        <title>Genomic and morphological characterization of Knufia obscura isolated from the Mars 2020 spacecraft assembly facility.</title>
        <authorList>
            <person name="Chander A.M."/>
            <person name="Teixeira M.M."/>
            <person name="Singh N.K."/>
            <person name="Williams M.P."/>
            <person name="Parker C.W."/>
            <person name="Leo P."/>
            <person name="Stajich J.E."/>
            <person name="Torok T."/>
            <person name="Tighe S."/>
            <person name="Mason C.E."/>
            <person name="Venkateswaran K."/>
        </authorList>
    </citation>
    <scope>NUCLEOTIDE SEQUENCE [LARGE SCALE GENOMIC DNA]</scope>
    <source>
        <strain evidence="1 2">CCFEE 5817</strain>
    </source>
</reference>
<dbReference type="Gene3D" id="3.10.450.240">
    <property type="match status" value="1"/>
</dbReference>